<protein>
    <submittedName>
        <fullName evidence="2">Uncharacterized protein</fullName>
    </submittedName>
</protein>
<feature type="compositionally biased region" description="Polar residues" evidence="1">
    <location>
        <begin position="64"/>
        <end position="102"/>
    </location>
</feature>
<dbReference type="RefSeq" id="WP_124193693.1">
    <property type="nucleotide sequence ID" value="NZ_REGA01000001.1"/>
</dbReference>
<keyword evidence="3" id="KW-1185">Reference proteome</keyword>
<feature type="region of interest" description="Disordered" evidence="1">
    <location>
        <begin position="401"/>
        <end position="439"/>
    </location>
</feature>
<proteinExistence type="predicted"/>
<sequence>MVRGGDERAVTVQIGAVLLLAILFSALALYQVNAVPVENEAVEIDHNRAVHDEMQELRNAIRTAGTSGDSQPTAVTLGTQYPSRSLATNPPNPTGTLETSDPGTLEIENAQVTEPVGVYDEAELANRLLGPHETRTLSYEPGYNEYRSAPTTRIEHSLAFNEFGETAVVLPGTDQRLVTDDAITIVLIDGTLSSTSSGSVTVDPIVDGPTAPVPIERTGDPIRITVPTETPSAWNETFEDDETVTVAGYDDATGELAIELGNDEYDLHVARAVVGDGDDPGNEFGEIERSTGGGSGDDRLPGPRVEVEINDSEVDYGDDLEIEMTIDNRGQPNDLRGGVALVEADWLIEGESLAGDVDLTDSTSDVDDRNVSIPTDGLDTGEEYTVSVGARDTRGIEAPVRGTATFEIDEDDEDDGDDGDGGDEPPSLELVGSPWTAGDDHSEVVFTIRNVGGETAEIDGVSLDSTTSDAVQVNDPSGPEVNFSTGGHLESGDGPTDAIEINGERNELDETATLEPNETTDVTLAEFEDDPGGGGRGDRVDVRNSELGVTMYDGDREHGFALAIENWAAGDATIDEDRSSSVYATGSVDVVEASVTGHVHAVEDVSVISSQISGDLEAGGSVDIDGWNVAGSVVGVESVHVADATVSGDVCSYGDISLDGSTVSGDVISVTGEVTSDGSTVDGETREDVGGTC</sequence>
<feature type="compositionally biased region" description="Acidic residues" evidence="1">
    <location>
        <begin position="407"/>
        <end position="423"/>
    </location>
</feature>
<evidence type="ECO:0000313" key="3">
    <source>
        <dbReference type="Proteomes" id="UP000282323"/>
    </source>
</evidence>
<accession>A0A3N6MAM6</accession>
<name>A0A3N6MAM6_NATCH</name>
<comment type="caution">
    <text evidence="2">The sequence shown here is derived from an EMBL/GenBank/DDBJ whole genome shotgun (WGS) entry which is preliminary data.</text>
</comment>
<evidence type="ECO:0000313" key="2">
    <source>
        <dbReference type="EMBL" id="RQG97714.1"/>
    </source>
</evidence>
<feature type="region of interest" description="Disordered" evidence="1">
    <location>
        <begin position="459"/>
        <end position="494"/>
    </location>
</feature>
<dbReference type="Proteomes" id="UP000282323">
    <property type="component" value="Unassembled WGS sequence"/>
</dbReference>
<reference evidence="2 3" key="1">
    <citation type="submission" date="2018-10" db="EMBL/GenBank/DDBJ databases">
        <title>Natrarchaeobius chitinivorans gen. nov., sp. nov., and Natrarchaeobius haloalkaliphilus sp. nov., alkaliphilic, chitin-utilizing haloarchaea from hypersaline alkaline lakes.</title>
        <authorList>
            <person name="Sorokin D.Y."/>
            <person name="Elcheninov A.G."/>
            <person name="Kostrikina N.A."/>
            <person name="Bale N.J."/>
            <person name="Sinninghe Damste J.S."/>
            <person name="Khijniak T.V."/>
            <person name="Kublanov I.V."/>
            <person name="Toshchakov S.V."/>
        </authorList>
    </citation>
    <scope>NUCLEOTIDE SEQUENCE [LARGE SCALE GENOMIC DNA]</scope>
    <source>
        <strain evidence="2 3">AArcht4T</strain>
    </source>
</reference>
<dbReference type="AlphaFoldDB" id="A0A3N6MAM6"/>
<dbReference type="OrthoDB" id="121941at2157"/>
<feature type="region of interest" description="Disordered" evidence="1">
    <location>
        <begin position="63"/>
        <end position="102"/>
    </location>
</feature>
<evidence type="ECO:0000256" key="1">
    <source>
        <dbReference type="SAM" id="MobiDB-lite"/>
    </source>
</evidence>
<feature type="region of interest" description="Disordered" evidence="1">
    <location>
        <begin position="197"/>
        <end position="218"/>
    </location>
</feature>
<feature type="compositionally biased region" description="Polar residues" evidence="1">
    <location>
        <begin position="463"/>
        <end position="475"/>
    </location>
</feature>
<gene>
    <name evidence="2" type="ORF">EA473_00395</name>
</gene>
<dbReference type="EMBL" id="REGA01000001">
    <property type="protein sequence ID" value="RQG97714.1"/>
    <property type="molecule type" value="Genomic_DNA"/>
</dbReference>
<organism evidence="2 3">
    <name type="scientific">Natrarchaeobius chitinivorans</name>
    <dbReference type="NCBI Taxonomy" id="1679083"/>
    <lineage>
        <taxon>Archaea</taxon>
        <taxon>Methanobacteriati</taxon>
        <taxon>Methanobacteriota</taxon>
        <taxon>Stenosarchaea group</taxon>
        <taxon>Halobacteria</taxon>
        <taxon>Halobacteriales</taxon>
        <taxon>Natrialbaceae</taxon>
        <taxon>Natrarchaeobius</taxon>
    </lineage>
</organism>
<feature type="region of interest" description="Disordered" evidence="1">
    <location>
        <begin position="274"/>
        <end position="301"/>
    </location>
</feature>